<comment type="caution">
    <text evidence="2">The sequence shown here is derived from an EMBL/GenBank/DDBJ whole genome shotgun (WGS) entry which is preliminary data.</text>
</comment>
<feature type="region of interest" description="Disordered" evidence="1">
    <location>
        <begin position="1"/>
        <end position="80"/>
    </location>
</feature>
<gene>
    <name evidence="2" type="ORF">G6O67_000222</name>
</gene>
<keyword evidence="3" id="KW-1185">Reference proteome</keyword>
<accession>A0A8H4PYK3</accession>
<dbReference type="AlphaFoldDB" id="A0A8H4PYK3"/>
<name>A0A8H4PYK3_9HYPO</name>
<dbReference type="EMBL" id="JAAVMX010000001">
    <property type="protein sequence ID" value="KAF4512892.1"/>
    <property type="molecule type" value="Genomic_DNA"/>
</dbReference>
<reference evidence="2 3" key="1">
    <citation type="journal article" date="2020" name="Genome Biol. Evol.">
        <title>A new high-quality draft genome assembly of the Chinese cordyceps Ophiocordyceps sinensis.</title>
        <authorList>
            <person name="Shu R."/>
            <person name="Zhang J."/>
            <person name="Meng Q."/>
            <person name="Zhang H."/>
            <person name="Zhou G."/>
            <person name="Li M."/>
            <person name="Wu P."/>
            <person name="Zhao Y."/>
            <person name="Chen C."/>
            <person name="Qin Q."/>
        </authorList>
    </citation>
    <scope>NUCLEOTIDE SEQUENCE [LARGE SCALE GENOMIC DNA]</scope>
    <source>
        <strain evidence="2 3">IOZ07</strain>
    </source>
</reference>
<organism evidence="2 3">
    <name type="scientific">Ophiocordyceps sinensis</name>
    <dbReference type="NCBI Taxonomy" id="72228"/>
    <lineage>
        <taxon>Eukaryota</taxon>
        <taxon>Fungi</taxon>
        <taxon>Dikarya</taxon>
        <taxon>Ascomycota</taxon>
        <taxon>Pezizomycotina</taxon>
        <taxon>Sordariomycetes</taxon>
        <taxon>Hypocreomycetidae</taxon>
        <taxon>Hypocreales</taxon>
        <taxon>Ophiocordycipitaceae</taxon>
        <taxon>Ophiocordyceps</taxon>
    </lineage>
</organism>
<evidence type="ECO:0000256" key="1">
    <source>
        <dbReference type="SAM" id="MobiDB-lite"/>
    </source>
</evidence>
<evidence type="ECO:0000313" key="2">
    <source>
        <dbReference type="EMBL" id="KAF4512892.1"/>
    </source>
</evidence>
<protein>
    <submittedName>
        <fullName evidence="2">Uncharacterized protein</fullName>
    </submittedName>
</protein>
<sequence length="145" mass="15998">MHADRQTLRNIFQRDKEKKRKGFPNAETEFSPSRPPRASRQSGSSPMHSVHARAFVQGPSPGNPTPQKEPLKSCQKGTRAHDMVAASEIASRPSDSRKHTTNLAVNEMKGCSAVSRGPQLKKAFPINVRCPAEATPPRHEYNAFA</sequence>
<feature type="compositionally biased region" description="Basic and acidic residues" evidence="1">
    <location>
        <begin position="1"/>
        <end position="16"/>
    </location>
</feature>
<dbReference type="Proteomes" id="UP000557566">
    <property type="component" value="Unassembled WGS sequence"/>
</dbReference>
<evidence type="ECO:0000313" key="3">
    <source>
        <dbReference type="Proteomes" id="UP000557566"/>
    </source>
</evidence>
<feature type="compositionally biased region" description="Low complexity" evidence="1">
    <location>
        <begin position="36"/>
        <end position="46"/>
    </location>
</feature>
<proteinExistence type="predicted"/>